<evidence type="ECO:0000256" key="2">
    <source>
        <dbReference type="ARBA" id="ARBA00008663"/>
    </source>
</evidence>
<dbReference type="EMBL" id="DSDK01000583">
    <property type="protein sequence ID" value="HDR52058.1"/>
    <property type="molecule type" value="Genomic_DNA"/>
</dbReference>
<keyword evidence="5" id="KW-0479">Metal-binding</keyword>
<dbReference type="GO" id="GO:0016301">
    <property type="term" value="F:kinase activity"/>
    <property type="evidence" value="ECO:0007669"/>
    <property type="project" value="UniProtKB-KW"/>
</dbReference>
<gene>
    <name evidence="13" type="ORF">ENN90_10655</name>
</gene>
<sequence>MKTKKKLELIQIQIEKIMRKAEKLEVEYTDSLSAVHPFYQESALNLLHYLAFRSFDIGELQQRLRYLGLPDLANIEGHVMTSLQTIHVIIHKLLDNNDTLPQKSGISIKRSEKLLRKNTKRLFGNKSNKRSTRIMVTLPSEAAENYSLVNQLMQNGMNSARINCAHDDELVWAAMIENVKRASKNVKRKCKIMMDLGGPKLRTGLMQPGPQVVHIKPQRDSLGTVVQPARIWIAPPDVPPPGNEADAVIPVSNAFVEKIRRGNDLWFTDSRNKKCRMEIIRKQGKGRWALCSDSAYITTGTELVLHKVKETGKEKNYVGELLPSEQFITLYIGDTLLLHRAPLAGEPARYDSQGNLVNPAHISCTLPEIFQYVKAGEPVYLNDGKIEGVVGKVRRDEVEIAITYASATGSKLKADKGINFPETDLAISGLTEKDKDDLPFVARNADAVNLSFVNRASDVKALQQELEKYESSAGIVLKIETRNGFKNLPEILLQAMQTYPVGIMVA</sequence>
<dbReference type="GO" id="GO:0004743">
    <property type="term" value="F:pyruvate kinase activity"/>
    <property type="evidence" value="ECO:0007669"/>
    <property type="project" value="UniProtKB-EC"/>
</dbReference>
<comment type="similarity">
    <text evidence="2">Belongs to the pyruvate kinase family.</text>
</comment>
<accession>A0A831PQV1</accession>
<dbReference type="InterPro" id="IPR011037">
    <property type="entry name" value="Pyrv_Knase-like_insert_dom_sf"/>
</dbReference>
<dbReference type="Pfam" id="PF00224">
    <property type="entry name" value="PK"/>
    <property type="match status" value="2"/>
</dbReference>
<evidence type="ECO:0000256" key="8">
    <source>
        <dbReference type="ARBA" id="ARBA00022840"/>
    </source>
</evidence>
<evidence type="ECO:0000313" key="13">
    <source>
        <dbReference type="EMBL" id="HDR52058.1"/>
    </source>
</evidence>
<keyword evidence="10" id="KW-0324">Glycolysis</keyword>
<dbReference type="GO" id="GO:0000287">
    <property type="term" value="F:magnesium ion binding"/>
    <property type="evidence" value="ECO:0007669"/>
    <property type="project" value="InterPro"/>
</dbReference>
<reference evidence="13" key="1">
    <citation type="journal article" date="2020" name="mSystems">
        <title>Genome- and Community-Level Interaction Insights into Carbon Utilization and Element Cycling Functions of Hydrothermarchaeota in Hydrothermal Sediment.</title>
        <authorList>
            <person name="Zhou Z."/>
            <person name="Liu Y."/>
            <person name="Xu W."/>
            <person name="Pan J."/>
            <person name="Luo Z.H."/>
            <person name="Li M."/>
        </authorList>
    </citation>
    <scope>NUCLEOTIDE SEQUENCE [LARGE SCALE GENOMIC DNA]</scope>
    <source>
        <strain evidence="13">SpSt-1217</strain>
    </source>
</reference>
<name>A0A831PQV1_9BACT</name>
<evidence type="ECO:0000256" key="7">
    <source>
        <dbReference type="ARBA" id="ARBA00022777"/>
    </source>
</evidence>
<dbReference type="UniPathway" id="UPA00109">
    <property type="reaction ID" value="UER00188"/>
</dbReference>
<evidence type="ECO:0000256" key="5">
    <source>
        <dbReference type="ARBA" id="ARBA00022723"/>
    </source>
</evidence>
<evidence type="ECO:0000256" key="9">
    <source>
        <dbReference type="ARBA" id="ARBA00022842"/>
    </source>
</evidence>
<evidence type="ECO:0000256" key="10">
    <source>
        <dbReference type="ARBA" id="ARBA00023152"/>
    </source>
</evidence>
<dbReference type="InterPro" id="IPR015813">
    <property type="entry name" value="Pyrv/PenolPyrv_kinase-like_dom"/>
</dbReference>
<evidence type="ECO:0000256" key="3">
    <source>
        <dbReference type="ARBA" id="ARBA00012142"/>
    </source>
</evidence>
<dbReference type="InterPro" id="IPR001697">
    <property type="entry name" value="Pyr_Knase"/>
</dbReference>
<dbReference type="PANTHER" id="PTHR11817">
    <property type="entry name" value="PYRUVATE KINASE"/>
    <property type="match status" value="1"/>
</dbReference>
<keyword evidence="9" id="KW-0460">Magnesium</keyword>
<dbReference type="SUPFAM" id="SSF50800">
    <property type="entry name" value="PK beta-barrel domain-like"/>
    <property type="match status" value="1"/>
</dbReference>
<feature type="non-terminal residue" evidence="13">
    <location>
        <position position="506"/>
    </location>
</feature>
<keyword evidence="4" id="KW-0808">Transferase</keyword>
<dbReference type="GO" id="GO:0005524">
    <property type="term" value="F:ATP binding"/>
    <property type="evidence" value="ECO:0007669"/>
    <property type="project" value="UniProtKB-KW"/>
</dbReference>
<keyword evidence="6" id="KW-0547">Nucleotide-binding</keyword>
<keyword evidence="11" id="KW-0670">Pyruvate</keyword>
<dbReference type="EC" id="2.7.1.40" evidence="3"/>
<protein>
    <recommendedName>
        <fullName evidence="3">pyruvate kinase</fullName>
        <ecNumber evidence="3">2.7.1.40</ecNumber>
    </recommendedName>
</protein>
<feature type="domain" description="Pyruvate kinase barrel" evidence="12">
    <location>
        <begin position="358"/>
        <end position="495"/>
    </location>
</feature>
<feature type="domain" description="Pyruvate kinase barrel" evidence="12">
    <location>
        <begin position="130"/>
        <end position="217"/>
    </location>
</feature>
<keyword evidence="7" id="KW-0418">Kinase</keyword>
<evidence type="ECO:0000259" key="12">
    <source>
        <dbReference type="Pfam" id="PF00224"/>
    </source>
</evidence>
<evidence type="ECO:0000256" key="4">
    <source>
        <dbReference type="ARBA" id="ARBA00022679"/>
    </source>
</evidence>
<dbReference type="SUPFAM" id="SSF51621">
    <property type="entry name" value="Phosphoenolpyruvate/pyruvate domain"/>
    <property type="match status" value="1"/>
</dbReference>
<comment type="pathway">
    <text evidence="1">Carbohydrate degradation; glycolysis; pyruvate from D-glyceraldehyde 3-phosphate: step 5/5.</text>
</comment>
<dbReference type="Gene3D" id="3.20.20.60">
    <property type="entry name" value="Phosphoenolpyruvate-binding domains"/>
    <property type="match status" value="2"/>
</dbReference>
<evidence type="ECO:0000256" key="1">
    <source>
        <dbReference type="ARBA" id="ARBA00004997"/>
    </source>
</evidence>
<dbReference type="AlphaFoldDB" id="A0A831PQV1"/>
<evidence type="ECO:0000256" key="11">
    <source>
        <dbReference type="ARBA" id="ARBA00023317"/>
    </source>
</evidence>
<proteinExistence type="inferred from homology"/>
<dbReference type="GO" id="GO:0030955">
    <property type="term" value="F:potassium ion binding"/>
    <property type="evidence" value="ECO:0007669"/>
    <property type="project" value="InterPro"/>
</dbReference>
<keyword evidence="8" id="KW-0067">ATP-binding</keyword>
<organism evidence="13">
    <name type="scientific">Mariniphaga anaerophila</name>
    <dbReference type="NCBI Taxonomy" id="1484053"/>
    <lineage>
        <taxon>Bacteria</taxon>
        <taxon>Pseudomonadati</taxon>
        <taxon>Bacteroidota</taxon>
        <taxon>Bacteroidia</taxon>
        <taxon>Marinilabiliales</taxon>
        <taxon>Prolixibacteraceae</taxon>
        <taxon>Mariniphaga</taxon>
    </lineage>
</organism>
<dbReference type="Proteomes" id="UP000886047">
    <property type="component" value="Unassembled WGS sequence"/>
</dbReference>
<dbReference type="InterPro" id="IPR015793">
    <property type="entry name" value="Pyrv_Knase_brl"/>
</dbReference>
<evidence type="ECO:0000256" key="6">
    <source>
        <dbReference type="ARBA" id="ARBA00022741"/>
    </source>
</evidence>
<comment type="caution">
    <text evidence="13">The sequence shown here is derived from an EMBL/GenBank/DDBJ whole genome shotgun (WGS) entry which is preliminary data.</text>
</comment>
<dbReference type="InterPro" id="IPR040442">
    <property type="entry name" value="Pyrv_kinase-like_dom_sf"/>
</dbReference>